<dbReference type="EC" id="2.7.8.8" evidence="15"/>
<feature type="transmembrane region" description="Helical" evidence="13">
    <location>
        <begin position="261"/>
        <end position="281"/>
    </location>
</feature>
<keyword evidence="7" id="KW-0443">Lipid metabolism</keyword>
<dbReference type="Pfam" id="PF01066">
    <property type="entry name" value="CDP-OH_P_transf"/>
    <property type="match status" value="1"/>
</dbReference>
<dbReference type="PATRIC" id="fig|446692.3.peg.309"/>
<keyword evidence="6 13" id="KW-1133">Transmembrane helix</keyword>
<dbReference type="PANTHER" id="PTHR14269:SF61">
    <property type="entry name" value="CDP-DIACYLGLYCEROL--SERINE O-PHOSPHATIDYLTRANSFERASE"/>
    <property type="match status" value="1"/>
</dbReference>
<feature type="compositionally biased region" description="Low complexity" evidence="12">
    <location>
        <begin position="51"/>
        <end position="67"/>
    </location>
</feature>
<evidence type="ECO:0000256" key="3">
    <source>
        <dbReference type="ARBA" id="ARBA00022516"/>
    </source>
</evidence>
<dbReference type="InterPro" id="IPR012616">
    <property type="entry name" value="CDP-OH_P_trans_C"/>
</dbReference>
<feature type="transmembrane region" description="Helical" evidence="13">
    <location>
        <begin position="288"/>
        <end position="306"/>
    </location>
</feature>
<protein>
    <submittedName>
        <fullName evidence="15">Phosphatidylserine synthase</fullName>
        <ecNumber evidence="15">2.7.8.8</ecNumber>
    </submittedName>
</protein>
<dbReference type="PROSITE" id="PS00379">
    <property type="entry name" value="CDP_ALCOHOL_P_TRANSF"/>
    <property type="match status" value="1"/>
</dbReference>
<evidence type="ECO:0000256" key="10">
    <source>
        <dbReference type="ARBA" id="ARBA00023264"/>
    </source>
</evidence>
<dbReference type="Pfam" id="PF08009">
    <property type="entry name" value="CDP-OH_P_tran_2"/>
    <property type="match status" value="1"/>
</dbReference>
<evidence type="ECO:0000256" key="13">
    <source>
        <dbReference type="SAM" id="Phobius"/>
    </source>
</evidence>
<gene>
    <name evidence="15" type="primary">pssA</name>
    <name evidence="15" type="ORF">ASN_363</name>
</gene>
<dbReference type="KEGG" id="asz:ASN_363"/>
<dbReference type="GO" id="GO:0008654">
    <property type="term" value="P:phospholipid biosynthetic process"/>
    <property type="evidence" value="ECO:0007669"/>
    <property type="project" value="UniProtKB-KW"/>
</dbReference>
<evidence type="ECO:0000256" key="4">
    <source>
        <dbReference type="ARBA" id="ARBA00022679"/>
    </source>
</evidence>
<evidence type="ECO:0000256" key="7">
    <source>
        <dbReference type="ARBA" id="ARBA00023098"/>
    </source>
</evidence>
<keyword evidence="16" id="KW-1185">Reference proteome</keyword>
<feature type="transmembrane region" description="Helical" evidence="13">
    <location>
        <begin position="161"/>
        <end position="180"/>
    </location>
</feature>
<evidence type="ECO:0000256" key="6">
    <source>
        <dbReference type="ARBA" id="ARBA00022989"/>
    </source>
</evidence>
<evidence type="ECO:0000256" key="12">
    <source>
        <dbReference type="SAM" id="MobiDB-lite"/>
    </source>
</evidence>
<reference evidence="16" key="1">
    <citation type="submission" date="2014-09" db="EMBL/GenBank/DDBJ databases">
        <authorList>
            <person name="Illeghems K.G."/>
        </authorList>
    </citation>
    <scope>NUCLEOTIDE SEQUENCE [LARGE SCALE GENOMIC DNA]</scope>
    <source>
        <strain evidence="16">108B</strain>
    </source>
</reference>
<evidence type="ECO:0000256" key="1">
    <source>
        <dbReference type="ARBA" id="ARBA00004141"/>
    </source>
</evidence>
<feature type="transmembrane region" description="Helical" evidence="13">
    <location>
        <begin position="218"/>
        <end position="241"/>
    </location>
</feature>
<feature type="domain" description="CDP-alcohol phosphatidyltransferase C-terminal" evidence="14">
    <location>
        <begin position="293"/>
        <end position="327"/>
    </location>
</feature>
<keyword evidence="4 11" id="KW-0808">Transferase</keyword>
<name>A0A0U5ESR5_9PROT</name>
<organism evidence="15 16">
    <name type="scientific">Acetobacter senegalensis</name>
    <dbReference type="NCBI Taxonomy" id="446692"/>
    <lineage>
        <taxon>Bacteria</taxon>
        <taxon>Pseudomonadati</taxon>
        <taxon>Pseudomonadota</taxon>
        <taxon>Alphaproteobacteria</taxon>
        <taxon>Acetobacterales</taxon>
        <taxon>Acetobacteraceae</taxon>
        <taxon>Acetobacter</taxon>
    </lineage>
</organism>
<evidence type="ECO:0000259" key="14">
    <source>
        <dbReference type="Pfam" id="PF08009"/>
    </source>
</evidence>
<dbReference type="GO" id="GO:0003882">
    <property type="term" value="F:CDP-diacylglycerol-serine O-phosphatidyltransferase activity"/>
    <property type="evidence" value="ECO:0007669"/>
    <property type="project" value="UniProtKB-EC"/>
</dbReference>
<comment type="similarity">
    <text evidence="2 11">Belongs to the CDP-alcohol phosphatidyltransferase class-I family.</text>
</comment>
<keyword evidence="8 13" id="KW-0472">Membrane</keyword>
<feature type="transmembrane region" description="Helical" evidence="13">
    <location>
        <begin position="99"/>
        <end position="118"/>
    </location>
</feature>
<feature type="transmembrane region" description="Helical" evidence="13">
    <location>
        <begin position="312"/>
        <end position="328"/>
    </location>
</feature>
<dbReference type="EMBL" id="LN606600">
    <property type="protein sequence ID" value="CEF39792.1"/>
    <property type="molecule type" value="Genomic_DNA"/>
</dbReference>
<dbReference type="Gene3D" id="1.20.120.1760">
    <property type="match status" value="1"/>
</dbReference>
<keyword evidence="3" id="KW-0444">Lipid biosynthesis</keyword>
<keyword evidence="5 13" id="KW-0812">Transmembrane</keyword>
<dbReference type="PANTHER" id="PTHR14269">
    <property type="entry name" value="CDP-DIACYLGLYCEROL--GLYCEROL-3-PHOSPHATE 3-PHOSPHATIDYLTRANSFERASE-RELATED"/>
    <property type="match status" value="1"/>
</dbReference>
<proteinExistence type="inferred from homology"/>
<keyword evidence="9" id="KW-0594">Phospholipid biosynthesis</keyword>
<evidence type="ECO:0000313" key="15">
    <source>
        <dbReference type="EMBL" id="CEF39792.1"/>
    </source>
</evidence>
<dbReference type="InterPro" id="IPR000462">
    <property type="entry name" value="CDP-OH_P_trans"/>
</dbReference>
<accession>A0A0U5ESR5</accession>
<evidence type="ECO:0000256" key="9">
    <source>
        <dbReference type="ARBA" id="ARBA00023209"/>
    </source>
</evidence>
<dbReference type="InterPro" id="IPR050324">
    <property type="entry name" value="CDP-alcohol_PTase-I"/>
</dbReference>
<comment type="subcellular location">
    <subcellularLocation>
        <location evidence="1">Membrane</location>
        <topology evidence="1">Multi-pass membrane protein</topology>
    </subcellularLocation>
</comment>
<dbReference type="Proteomes" id="UP000056109">
    <property type="component" value="Chromosome I"/>
</dbReference>
<sequence>MTVHPPSSAFPSDNGAPAGTPANSASTGHTPPDGVTETPGTTSSMAGNAIQPGASQDSAAGGSQSGSRTEDPSRPRGLRRKRLRRRVRNKIKGPSFNRLIPNILTMLGLCAGLTGMRFAVDGRFQAAAIALLISAFIDGLDGRIARLLRGSTRFGAEFDSLSDFLCFGVAPSFLLYFWALRDGGRYAFLPCLMFTVCMALRLARFNATLDEAEEKPKYASNFFTGVPAPAGAGLALFPLFLGLEAEKLDIVWLYKFTRLAYLPSFTLISTAFLLVSTLPVWSFKNFKVPAHFVLPVMLGTGAYAAVLVADPWGALAAAGVIYMALLPLSRLSFFKLKKAAEDLQEEVEDEPAPSA</sequence>
<evidence type="ECO:0000256" key="2">
    <source>
        <dbReference type="ARBA" id="ARBA00010441"/>
    </source>
</evidence>
<dbReference type="AlphaFoldDB" id="A0A0U5ESR5"/>
<dbReference type="GO" id="GO:0016020">
    <property type="term" value="C:membrane"/>
    <property type="evidence" value="ECO:0007669"/>
    <property type="project" value="UniProtKB-SubCell"/>
</dbReference>
<evidence type="ECO:0000256" key="5">
    <source>
        <dbReference type="ARBA" id="ARBA00022692"/>
    </source>
</evidence>
<feature type="region of interest" description="Disordered" evidence="12">
    <location>
        <begin position="1"/>
        <end position="83"/>
    </location>
</feature>
<evidence type="ECO:0000256" key="11">
    <source>
        <dbReference type="RuleBase" id="RU003750"/>
    </source>
</evidence>
<dbReference type="InterPro" id="IPR043130">
    <property type="entry name" value="CDP-OH_PTrfase_TM_dom"/>
</dbReference>
<evidence type="ECO:0000256" key="8">
    <source>
        <dbReference type="ARBA" id="ARBA00023136"/>
    </source>
</evidence>
<dbReference type="InterPro" id="IPR048254">
    <property type="entry name" value="CDP_ALCOHOL_P_TRANSF_CS"/>
</dbReference>
<evidence type="ECO:0000313" key="16">
    <source>
        <dbReference type="Proteomes" id="UP000056109"/>
    </source>
</evidence>
<keyword evidence="10" id="KW-1208">Phospholipid metabolism</keyword>
<feature type="transmembrane region" description="Helical" evidence="13">
    <location>
        <begin position="186"/>
        <end position="206"/>
    </location>
</feature>
<feature type="transmembrane region" description="Helical" evidence="13">
    <location>
        <begin position="124"/>
        <end position="140"/>
    </location>
</feature>